<comment type="caution">
    <text evidence="4">Lacks conserved residue(s) required for the propagation of feature annotation.</text>
</comment>
<dbReference type="Proteomes" id="UP000258928">
    <property type="component" value="Unassembled WGS sequence"/>
</dbReference>
<dbReference type="InterPro" id="IPR001867">
    <property type="entry name" value="OmpR/PhoB-type_DNA-bd"/>
</dbReference>
<dbReference type="PROSITE" id="PS50110">
    <property type="entry name" value="RESPONSE_REGULATORY"/>
    <property type="match status" value="1"/>
</dbReference>
<feature type="domain" description="Response regulatory" evidence="6">
    <location>
        <begin position="9"/>
        <end position="121"/>
    </location>
</feature>
<evidence type="ECO:0000256" key="3">
    <source>
        <dbReference type="ARBA" id="ARBA00023125"/>
    </source>
</evidence>
<dbReference type="Gene3D" id="1.10.10.10">
    <property type="entry name" value="Winged helix-like DNA-binding domain superfamily/Winged helix DNA-binding domain"/>
    <property type="match status" value="1"/>
</dbReference>
<dbReference type="Gene3D" id="3.40.50.2300">
    <property type="match status" value="1"/>
</dbReference>
<comment type="caution">
    <text evidence="8">The sequence shown here is derived from an EMBL/GenBank/DDBJ whole genome shotgun (WGS) entry which is preliminary data.</text>
</comment>
<dbReference type="CDD" id="cd00383">
    <property type="entry name" value="trans_reg_C"/>
    <property type="match status" value="1"/>
</dbReference>
<dbReference type="PANTHER" id="PTHR48111">
    <property type="entry name" value="REGULATOR OF RPOS"/>
    <property type="match status" value="1"/>
</dbReference>
<reference evidence="8 9" key="1">
    <citation type="submission" date="2018-08" db="EMBL/GenBank/DDBJ databases">
        <authorList>
            <consortium name="Pathogen Informatics"/>
        </authorList>
    </citation>
    <scope>NUCLEOTIDE SEQUENCE [LARGE SCALE GENOMIC DNA]</scope>
    <source>
        <strain evidence="8 9">EuSCAPE_TR218</strain>
    </source>
</reference>
<evidence type="ECO:0000259" key="6">
    <source>
        <dbReference type="PROSITE" id="PS50110"/>
    </source>
</evidence>
<dbReference type="SUPFAM" id="SSF52172">
    <property type="entry name" value="CheY-like"/>
    <property type="match status" value="1"/>
</dbReference>
<dbReference type="InterPro" id="IPR016032">
    <property type="entry name" value="Sig_transdc_resp-reg_C-effctor"/>
</dbReference>
<keyword evidence="2" id="KW-0902">Two-component regulatory system</keyword>
<evidence type="ECO:0000313" key="9">
    <source>
        <dbReference type="Proteomes" id="UP000258928"/>
    </source>
</evidence>
<evidence type="ECO:0000259" key="7">
    <source>
        <dbReference type="PROSITE" id="PS51755"/>
    </source>
</evidence>
<feature type="domain" description="OmpR/PhoB-type" evidence="7">
    <location>
        <begin position="128"/>
        <end position="227"/>
    </location>
</feature>
<organism evidence="8 9">
    <name type="scientific">Klebsiella variicola</name>
    <dbReference type="NCBI Taxonomy" id="244366"/>
    <lineage>
        <taxon>Bacteria</taxon>
        <taxon>Pseudomonadati</taxon>
        <taxon>Pseudomonadota</taxon>
        <taxon>Gammaproteobacteria</taxon>
        <taxon>Enterobacterales</taxon>
        <taxon>Enterobacteriaceae</taxon>
        <taxon>Klebsiella/Raoultella group</taxon>
        <taxon>Klebsiella</taxon>
        <taxon>Klebsiella pneumoniae complex</taxon>
    </lineage>
</organism>
<dbReference type="GO" id="GO:0000160">
    <property type="term" value="P:phosphorelay signal transduction system"/>
    <property type="evidence" value="ECO:0007669"/>
    <property type="project" value="UniProtKB-KW"/>
</dbReference>
<keyword evidence="1" id="KW-0597">Phosphoprotein</keyword>
<dbReference type="PROSITE" id="PS51755">
    <property type="entry name" value="OMPR_PHOB"/>
    <property type="match status" value="1"/>
</dbReference>
<dbReference type="InterPro" id="IPR036388">
    <property type="entry name" value="WH-like_DNA-bd_sf"/>
</dbReference>
<keyword evidence="3 5" id="KW-0238">DNA-binding</keyword>
<sequence length="233" mass="26639">MNKAANLPTILVVNISDDFKALIDEAIRHINCGVLLCDNKRTLANIRKKSPAFVLIQCRDTSQEEVGLCKEIRSVYDLPIVMIAEKSKETTRLAAFESGVDDYITGVLNPKEIAWRLKAILRRCPTVKALVNLQNAFLINKDTQQVSIGGVVLDITRCEYRILFMLSSRPGRVFKREQLCRWLYKEKRVSSRTVDSHIKNLRAKLSAFDPDIQFIKSTYGLGYSWEYEPAHFI</sequence>
<evidence type="ECO:0000256" key="2">
    <source>
        <dbReference type="ARBA" id="ARBA00023012"/>
    </source>
</evidence>
<dbReference type="Pfam" id="PF00486">
    <property type="entry name" value="Trans_reg_C"/>
    <property type="match status" value="1"/>
</dbReference>
<dbReference type="SUPFAM" id="SSF46894">
    <property type="entry name" value="C-terminal effector domain of the bipartite response regulators"/>
    <property type="match status" value="1"/>
</dbReference>
<dbReference type="AlphaFoldDB" id="A0ABD7PE86"/>
<dbReference type="EMBL" id="UKAS01000039">
    <property type="protein sequence ID" value="SXF99230.1"/>
    <property type="molecule type" value="Genomic_DNA"/>
</dbReference>
<dbReference type="PANTHER" id="PTHR48111:SF40">
    <property type="entry name" value="PHOSPHATE REGULON TRANSCRIPTIONAL REGULATORY PROTEIN PHOB"/>
    <property type="match status" value="1"/>
</dbReference>
<gene>
    <name evidence="8" type="primary">baeR_3</name>
    <name evidence="8" type="ORF">SAMEA3729809_05427</name>
</gene>
<evidence type="ECO:0000256" key="1">
    <source>
        <dbReference type="ARBA" id="ARBA00022553"/>
    </source>
</evidence>
<evidence type="ECO:0000256" key="5">
    <source>
        <dbReference type="PROSITE-ProRule" id="PRU01091"/>
    </source>
</evidence>
<proteinExistence type="predicted"/>
<evidence type="ECO:0000256" key="4">
    <source>
        <dbReference type="PROSITE-ProRule" id="PRU00169"/>
    </source>
</evidence>
<dbReference type="GO" id="GO:0003677">
    <property type="term" value="F:DNA binding"/>
    <property type="evidence" value="ECO:0007669"/>
    <property type="project" value="UniProtKB-UniRule"/>
</dbReference>
<name>A0ABD7PE86_KLEVA</name>
<dbReference type="InterPro" id="IPR001789">
    <property type="entry name" value="Sig_transdc_resp-reg_receiver"/>
</dbReference>
<feature type="DNA-binding region" description="OmpR/PhoB-type" evidence="5">
    <location>
        <begin position="128"/>
        <end position="227"/>
    </location>
</feature>
<dbReference type="InterPro" id="IPR039420">
    <property type="entry name" value="WalR-like"/>
</dbReference>
<accession>A0ABD7PE86</accession>
<dbReference type="InterPro" id="IPR011006">
    <property type="entry name" value="CheY-like_superfamily"/>
</dbReference>
<dbReference type="SMART" id="SM00862">
    <property type="entry name" value="Trans_reg_C"/>
    <property type="match status" value="1"/>
</dbReference>
<evidence type="ECO:0000313" key="8">
    <source>
        <dbReference type="EMBL" id="SXF99230.1"/>
    </source>
</evidence>
<protein>
    <submittedName>
        <fullName evidence="8">Response regulator BaeR</fullName>
    </submittedName>
</protein>